<reference evidence="6 7" key="1">
    <citation type="journal article" date="2021" name="Sci. Rep.">
        <title>Chromosome anchoring in Senegalese sole (Solea senegalensis) reveals sex-associated markers and genome rearrangements in flatfish.</title>
        <authorList>
            <person name="Guerrero-Cozar I."/>
            <person name="Gomez-Garrido J."/>
            <person name="Berbel C."/>
            <person name="Martinez-Blanch J.F."/>
            <person name="Alioto T."/>
            <person name="Claros M.G."/>
            <person name="Gagnaire P.A."/>
            <person name="Manchado M."/>
        </authorList>
    </citation>
    <scope>NUCLEOTIDE SEQUENCE [LARGE SCALE GENOMIC DNA]</scope>
    <source>
        <strain evidence="6">Sse05_10M</strain>
    </source>
</reference>
<dbReference type="InterPro" id="IPR011017">
    <property type="entry name" value="TRASH_dom"/>
</dbReference>
<name>A0AAV6RA64_SOLSE</name>
<dbReference type="PROSITE" id="PS50280">
    <property type="entry name" value="SET"/>
    <property type="match status" value="1"/>
</dbReference>
<dbReference type="Pfam" id="PF25561">
    <property type="entry name" value="QRICH1"/>
    <property type="match status" value="1"/>
</dbReference>
<feature type="region of interest" description="Disordered" evidence="4">
    <location>
        <begin position="1685"/>
        <end position="1760"/>
    </location>
</feature>
<feature type="region of interest" description="Disordered" evidence="4">
    <location>
        <begin position="3299"/>
        <end position="3330"/>
    </location>
</feature>
<feature type="compositionally biased region" description="Polar residues" evidence="4">
    <location>
        <begin position="194"/>
        <end position="203"/>
    </location>
</feature>
<feature type="compositionally biased region" description="Acidic residues" evidence="4">
    <location>
        <begin position="204"/>
        <end position="233"/>
    </location>
</feature>
<dbReference type="Pfam" id="PF12012">
    <property type="entry name" value="DUF3504"/>
    <property type="match status" value="1"/>
</dbReference>
<feature type="region of interest" description="Disordered" evidence="4">
    <location>
        <begin position="1444"/>
        <end position="1607"/>
    </location>
</feature>
<feature type="compositionally biased region" description="Polar residues" evidence="4">
    <location>
        <begin position="1543"/>
        <end position="1553"/>
    </location>
</feature>
<accession>A0AAV6RA64</accession>
<feature type="region of interest" description="Disordered" evidence="4">
    <location>
        <begin position="3035"/>
        <end position="3064"/>
    </location>
</feature>
<proteinExistence type="predicted"/>
<feature type="compositionally biased region" description="Acidic residues" evidence="4">
    <location>
        <begin position="1514"/>
        <end position="1531"/>
    </location>
</feature>
<dbReference type="InterPro" id="IPR051284">
    <property type="entry name" value="ZnF_MYMT-QRICH1"/>
</dbReference>
<feature type="region of interest" description="Disordered" evidence="4">
    <location>
        <begin position="2613"/>
        <end position="2640"/>
    </location>
</feature>
<keyword evidence="2" id="KW-0597">Phosphoprotein</keyword>
<feature type="domain" description="SET" evidence="5">
    <location>
        <begin position="25"/>
        <end position="145"/>
    </location>
</feature>
<feature type="region of interest" description="Disordered" evidence="4">
    <location>
        <begin position="1657"/>
        <end position="1676"/>
    </location>
</feature>
<evidence type="ECO:0000256" key="2">
    <source>
        <dbReference type="ARBA" id="ARBA00022553"/>
    </source>
</evidence>
<feature type="compositionally biased region" description="Polar residues" evidence="4">
    <location>
        <begin position="1748"/>
        <end position="1760"/>
    </location>
</feature>
<dbReference type="Pfam" id="PF24900">
    <property type="entry name" value="TRASH_ZMYM4"/>
    <property type="match status" value="3"/>
</dbReference>
<evidence type="ECO:0000259" key="5">
    <source>
        <dbReference type="PROSITE" id="PS50280"/>
    </source>
</evidence>
<dbReference type="InterPro" id="IPR057926">
    <property type="entry name" value="QRICH1_dom"/>
</dbReference>
<dbReference type="InterPro" id="IPR001214">
    <property type="entry name" value="SET_dom"/>
</dbReference>
<evidence type="ECO:0000256" key="4">
    <source>
        <dbReference type="SAM" id="MobiDB-lite"/>
    </source>
</evidence>
<keyword evidence="3" id="KW-0832">Ubl conjugation</keyword>
<feature type="compositionally biased region" description="Basic and acidic residues" evidence="4">
    <location>
        <begin position="1490"/>
        <end position="1500"/>
    </location>
</feature>
<keyword evidence="7" id="KW-1185">Reference proteome</keyword>
<protein>
    <submittedName>
        <fullName evidence="6">Zinc finger MYM-type protein 4-like</fullName>
    </submittedName>
</protein>
<feature type="compositionally biased region" description="Polar residues" evidence="4">
    <location>
        <begin position="3035"/>
        <end position="3044"/>
    </location>
</feature>
<evidence type="ECO:0000313" key="7">
    <source>
        <dbReference type="Proteomes" id="UP000693946"/>
    </source>
</evidence>
<dbReference type="PANTHER" id="PTHR45736:SF5">
    <property type="entry name" value="ZINC FINGER MYM-TYPE PROTEIN 4"/>
    <property type="match status" value="1"/>
</dbReference>
<dbReference type="PANTHER" id="PTHR45736">
    <property type="entry name" value="ZINC FINGER MYM-TYPE PROTEIN"/>
    <property type="match status" value="1"/>
</dbReference>
<evidence type="ECO:0000256" key="1">
    <source>
        <dbReference type="ARBA" id="ARBA00022499"/>
    </source>
</evidence>
<dbReference type="EMBL" id="JAGKHQ010000013">
    <property type="protein sequence ID" value="KAG7501390.1"/>
    <property type="molecule type" value="Genomic_DNA"/>
</dbReference>
<dbReference type="InterPro" id="IPR021893">
    <property type="entry name" value="ZMYM2-like_C"/>
</dbReference>
<feature type="compositionally biased region" description="Polar residues" evidence="4">
    <location>
        <begin position="1685"/>
        <end position="1705"/>
    </location>
</feature>
<feature type="region of interest" description="Disordered" evidence="4">
    <location>
        <begin position="168"/>
        <end position="234"/>
    </location>
</feature>
<dbReference type="Pfam" id="PF00856">
    <property type="entry name" value="SET"/>
    <property type="match status" value="1"/>
</dbReference>
<feature type="compositionally biased region" description="Basic residues" evidence="4">
    <location>
        <begin position="1557"/>
        <end position="1567"/>
    </location>
</feature>
<organism evidence="6 7">
    <name type="scientific">Solea senegalensis</name>
    <name type="common">Senegalese sole</name>
    <dbReference type="NCBI Taxonomy" id="28829"/>
    <lineage>
        <taxon>Eukaryota</taxon>
        <taxon>Metazoa</taxon>
        <taxon>Chordata</taxon>
        <taxon>Craniata</taxon>
        <taxon>Vertebrata</taxon>
        <taxon>Euteleostomi</taxon>
        <taxon>Actinopterygii</taxon>
        <taxon>Neopterygii</taxon>
        <taxon>Teleostei</taxon>
        <taxon>Neoteleostei</taxon>
        <taxon>Acanthomorphata</taxon>
        <taxon>Carangaria</taxon>
        <taxon>Pleuronectiformes</taxon>
        <taxon>Pleuronectoidei</taxon>
        <taxon>Soleidae</taxon>
        <taxon>Solea</taxon>
    </lineage>
</organism>
<evidence type="ECO:0000256" key="3">
    <source>
        <dbReference type="ARBA" id="ARBA00022843"/>
    </source>
</evidence>
<feature type="compositionally biased region" description="Acidic residues" evidence="4">
    <location>
        <begin position="1587"/>
        <end position="1603"/>
    </location>
</feature>
<gene>
    <name evidence="6" type="ORF">JOB18_048370</name>
</gene>
<dbReference type="Proteomes" id="UP000693946">
    <property type="component" value="Linkage Group LG20"/>
</dbReference>
<dbReference type="SMART" id="SM00317">
    <property type="entry name" value="SET"/>
    <property type="match status" value="1"/>
</dbReference>
<keyword evidence="1" id="KW-1017">Isopeptide bond</keyword>
<feature type="compositionally biased region" description="Polar residues" evidence="4">
    <location>
        <begin position="1714"/>
        <end position="1741"/>
    </location>
</feature>
<feature type="compositionally biased region" description="Polar residues" evidence="4">
    <location>
        <begin position="3299"/>
        <end position="3309"/>
    </location>
</feature>
<feature type="region of interest" description="Disordered" evidence="4">
    <location>
        <begin position="768"/>
        <end position="796"/>
    </location>
</feature>
<dbReference type="SMART" id="SM00746">
    <property type="entry name" value="TRASH"/>
    <property type="match status" value="15"/>
</dbReference>
<evidence type="ECO:0000313" key="6">
    <source>
        <dbReference type="EMBL" id="KAG7501390.1"/>
    </source>
</evidence>
<comment type="caution">
    <text evidence="6">The sequence shown here is derived from an EMBL/GenBank/DDBJ whole genome shotgun (WGS) entry which is preliminary data.</text>
</comment>
<sequence>MENQKKSLSPEEDALVHIHACTDKYFLEDRFIDSFKGRGVFTLRTIKPSSFVVEYRGNIFSHKDTRLKRKRDDKLSSFLYKYLWNGEKWCIDASKEDGSLGRLVNDDDTSPNCEMRKVVFEGEPHLCLFALRQIAIGEEITYNYGDSPYLWRSKASHFRSSTSWNEGPEGSCVDDELPDPGPSQRHKLRDRPFNYSQETTGSLNEEETDKFSSDADDGSTDEDFVPSENEDESEKLTVGQKNFCFVCGKGVIKVIRHLARHAEEEPEIAKVLALPKGSKEQKLALAKLRNQGNFIHNQKVVRNNSGRLKIGRRLNRKVNLDKYAPCLHCKGLFNAAKLWCHVVKCAFRKSSNTGTASKLTASSESTLWRMLVGMTQDGIALVIQNDNLLVDLAQYLIQKYGTCKERQVYVQQKLRDMGRLLLALHDKSVFRYEDAIKPKNFYKVVKTVEILAGFDNEKKSYSKPSLAVNLVRSLMNICGIVLSANDDNEKMVASAKKFMALCKKEWTELLPQRASEQKGDSPSTIPFTHDVQALYRHLESASASAIASLKVLDMPQVYNSLCRVTLAQVSVLNKRAPEVSSMTLKSFQEREDTDQVLSKNFIRINIHSKTNQNVAVLLTSGLVSAITLLVDKRSTCGVHMDNPFLFAKPDNSVSSLYSDRECVRTFLQLCNAKKPQHLKLASLQKHVARIFQILNLENDELDHLAKLLGHDIRTDRGYYRLPKGAVELAKIAKLLLAMEKGSLERYKGNSLDEIEIQDELESDLELAEPNESLEENTEELDVSQQQEDDMEEQDSEMMDTLQMDLNAPTSSSEDEWVEASVEEVSSRSGSCYDDFSDEQASFTSENQCIQNDLETPLLESPTESNSVLPIHCDSSVQQENEANYNSDDWSDGEPKTLSNSRKNFCYICGKAQSKISRHLKTHRKDVPEIAEVFALRRKSKERKKQIAVLRNKGNFKHNQEVLKNRSGELKVRQSKGKAISAETFATCLYCKVMYCRKTIWLHYKKCASKKALKATNVVSTSILISVPTMTTDPKKLPADVRNILKTMKKDEITAAVWSDPCVLQLAQCFCNSTKPSVSHIRQMVRLTGRLLLEFRKKSISSFDDAIKPDNFSKVHEAVKEMIGWETGKPKSLPKFRSLLKKVGEIKYAMALWEEAEAEKVQNADAFIKMVTEEWCQRIREKSIVNSVPTRPFIQDVQLLYQYMEKTMGSALQTLQMYESSPVYNSLLKVSFAQLLILNRNVRKVSRVTLKSFVERSENEPQMEAAEGHSQLEQVLCKRFVKINVISKCGPKDGEKKVTVKMTPELLNAITLLVSKRENCGVSQRTPFLFAKTGAIMISVFHGQSSFNNAVDWCQAKNPKSLKSKGFRKQIERIFLIMCLSNEDLELLAKKLGRDIPTDKEYYQTPEAANDIAKISELLLAMENGCLDEYEGKSFEDIVLADELQPDLEQDESEKSDASEEEDAESSFEQSAEQTNKNNSDVNSEDEDRSEDVPVKGDEKQLSPSNRDSRNMYSCEDEDMNVDFDVDLDTDEEREKHGDPSRSPAVSETSSANETAKRGKQKRGRKKKENSTNNHYADSDQEETRDIDSEEYLEEEEEQADSMDVDSSRSFATIDAEKRNKLLAKMMKEVKIVLPKLDIDKFKPSVPISELLSLCETSSVTSEPVQNDDKQCETSTRSADVMASAPISQLSHCETSPVNSKPVQNEDNSHRRSTRSAVVNNKPNIEKLSSTCETSPVNSEPVQNDDKLPQTSTRSAVNNKPNIEKTMNATCSRCKKSIMKGQTAFQKKGFSDVFCSKGCLFEMFPINKPGSKICHHCNKEITQLLELVIAIVDTKGTTKDFCNVSCLCYFKSNISFHRKPQTLCRMCHKFCINTCDLILKGAVHKFCSYPCLESYRRDLCDNCSCRCYNLPLLLKLEEDTKNLCTEKCLQEFKEKTKTYICIMCHSARPIFDMVNLKNSDGTVELFCSQPCVQSYQLQPSPEVCLQENQKSAQWQTINNGNQPQGNVPSEVVTVASDSSVIKNEPCQAAVAPRLCASTPCVQCSKCGKRMQRGETLYQPQNSQAIYCSTICLSESIKTCYNCCQVISRPRDIILAPVDRTGTMKELCSNACLSSVQTKRKLTVHKPQTALSRTECKMCAKFCHCPFKARVGRLGLNLCSSACFINYHKVNNLPISICEICCSTVMKEKMVVKMEDGIKYVCSDQCFIKFKEKVDTLQLCPICQTSHQMSDMVENKNKDDILDFFCSDRCLMVFKAQLAVGSDSFSERNSASPTEDDIKDMKPLLAKIKEEPMDVGYNQNPPSMSTEHIKDERGLAKEDLKLEEIVPPVQESVPPAPPITQVAVQVTCASCKKVLMDREAFFQKKDNSDIFCSTSCLFKFYKMKPVTKTCQFCLEPIRQSQEVLQAPVDIEGTLKEFCGQTCLSSFIYKKGVSIKIPIVPVGSHSQCSMCNRYCISKHEVIHQDAIHKVCSDHCYLRFCNIHSLSLCINCHSCYDIPIMLLTGGVLKKLCSADCLAQIKKKILMPQLCAMCHTSKPISDMMENKSSDDVVELFCSSSCVMASKIQTVSATGAELECDNCKKNTVPACHLAMADASFRNFCSLTCAMNYKETLSKSNQQEAQKEPSAATKLTETSDQTHDPPKLPDELLCANCQHIIKNKPKLVQEVGKVNFLCSLTCCEVFKQSNNITGKCEYCQSVRPVYDVQRVNNKDCCFCSEGCKVIFCKNRENEWGKCCPSCAYCSSLSITLVTARYGERDEDFCSEDCSSKYNKVFSCVAKCDTCGRKGELKKSLSLLGHVMHFCNLNCLLHFCRKMVQMKNAAPVSLSSASVEPPESSPVISNVISLAGYLAQYNKAKANQTKQQDKQQCTPLPETKVDSASTTVIQTKVFGHASVQTETKELKNKSLLCTPLVHNKGVSCTTATAETEAQTDNFFPKVIVLPIPVPVYVPLPMNMYSQYTPQPVALPLPLPVPMFLPEPSVNPTDEKIQQEPSKEDLDFRCKAETKQDNGSKVEDRLTAREMTQIHSEQIFEKDSFTDVSLGSSSGSHTPAAVLQTREEPQSSTSSSPVPPHFLQIFIDVHGNNNNKNTRCKIETLSKAAEEETPQKDCSKVGSIKYQKLDCQFGLDAWRRWIQWRKSQIDLDIDSSHSVTLKENILHCSAFELSNALSHFITEGKQADGEPYSPDTLFYLCLSIQQYLFDNDRVENIFSDLIYKKFSTEFIKILRDFKPPVSGSGLSGSCVEEDFLWECKQLGTYSPIVLLNTLLFFFCKFFGFTTVEQHHQLSFARLRCCSRTGPDKTKTTYLRFSPPSSTKEAESDTDEVPAKKRKKEENKQNYLEMMENLEDPLRCPVRLFQFYLSKCSDSMRNRSDVFYLLPERRCFPSSLLWFSSTRLDDGPIEAMLMRSLAVQQLREGT</sequence>